<accession>A0ABX2JXA8</accession>
<comment type="similarity">
    <text evidence="1">Belongs to the CdaR family.</text>
</comment>
<feature type="domain" description="PucR C-terminal helix-turn-helix" evidence="3">
    <location>
        <begin position="443"/>
        <end position="501"/>
    </location>
</feature>
<feature type="domain" description="Purine catabolism PurC-like" evidence="2">
    <location>
        <begin position="8"/>
        <end position="124"/>
    </location>
</feature>
<protein>
    <submittedName>
        <fullName evidence="5">PucR family transcriptional regulator</fullName>
    </submittedName>
</protein>
<evidence type="ECO:0000259" key="4">
    <source>
        <dbReference type="Pfam" id="PF17853"/>
    </source>
</evidence>
<evidence type="ECO:0000259" key="2">
    <source>
        <dbReference type="Pfam" id="PF07905"/>
    </source>
</evidence>
<dbReference type="PANTHER" id="PTHR33744">
    <property type="entry name" value="CARBOHYDRATE DIACID REGULATOR"/>
    <property type="match status" value="1"/>
</dbReference>
<dbReference type="InterPro" id="IPR041522">
    <property type="entry name" value="CdaR_GGDEF"/>
</dbReference>
<keyword evidence="6" id="KW-1185">Reference proteome</keyword>
<evidence type="ECO:0000256" key="1">
    <source>
        <dbReference type="ARBA" id="ARBA00006754"/>
    </source>
</evidence>
<evidence type="ECO:0000313" key="5">
    <source>
        <dbReference type="EMBL" id="NTY60449.1"/>
    </source>
</evidence>
<dbReference type="Pfam" id="PF17853">
    <property type="entry name" value="GGDEF_2"/>
    <property type="match status" value="1"/>
</dbReference>
<proteinExistence type="inferred from homology"/>
<dbReference type="InterPro" id="IPR025736">
    <property type="entry name" value="PucR_C-HTH_dom"/>
</dbReference>
<dbReference type="Proteomes" id="UP000708347">
    <property type="component" value="Unassembled WGS sequence"/>
</dbReference>
<evidence type="ECO:0000313" key="6">
    <source>
        <dbReference type="Proteomes" id="UP000708347"/>
    </source>
</evidence>
<gene>
    <name evidence="5" type="ORF">FEG63_12925</name>
</gene>
<dbReference type="InterPro" id="IPR012914">
    <property type="entry name" value="PucR_dom"/>
</dbReference>
<sequence length="521" mass="55565">MGMTVRRLMASPTLGLSLAGGGAGIDRVITWAHAIELPDPRPWLSGGELVMTTGLQLPDDDAGQYQYLTGLAESGCAAVAFDTGCRFSQVPGSIREAADEVGIPVLAVAPTTPFIAISHAVIDGIARERMDLIRQTVQGQENLARATIHAGIGGLIKTLGAALNCSVCVIDHTGRVLGDSTNGRDDLLSRVHEQIHGNRTRSRAFVDDSGCLTIQQLRGAAGSQVYLAVASAAPLGPTERQLVSHAVSLLTIEVSKSARVVEAEQSLRTSVANALLYHGLDIDTTLLDYFGFAPESQVTVAAFTSLGPVPQAQHELTAALRQESTPYLMSALAGGGGIAIAVPADGATELLERVYHRARSGLRRNINGGMGGAVEFRQIKLSLQQAVSAARAAASNGHQMVAFEDLGTFSLLLSTQSDDVLRTIATGWLHAIEDHDRERGTRLLESLDSFLHHNGHWDGAASELGVHRHTLRKRIERVAELICRDMDSAHTRSELWIALKARELLMRGADQHQEPVTGIAG</sequence>
<dbReference type="PANTHER" id="PTHR33744:SF1">
    <property type="entry name" value="DNA-BINDING TRANSCRIPTIONAL ACTIVATOR ADER"/>
    <property type="match status" value="1"/>
</dbReference>
<comment type="caution">
    <text evidence="5">The sequence shown here is derived from an EMBL/GenBank/DDBJ whole genome shotgun (WGS) entry which is preliminary data.</text>
</comment>
<reference evidence="5 6" key="1">
    <citation type="submission" date="2019-05" db="EMBL/GenBank/DDBJ databases">
        <title>Mycolicibacterium sphagni ENV482 genome assembly.</title>
        <authorList>
            <person name="Chen W."/>
            <person name="Faulkner N.W."/>
            <person name="Hyman M.R."/>
        </authorList>
    </citation>
    <scope>NUCLEOTIDE SEQUENCE [LARGE SCALE GENOMIC DNA]</scope>
    <source>
        <strain evidence="5 6">ENV482</strain>
    </source>
</reference>
<name>A0ABX2JXA8_9MYCO</name>
<dbReference type="Pfam" id="PF13556">
    <property type="entry name" value="HTH_30"/>
    <property type="match status" value="1"/>
</dbReference>
<dbReference type="InterPro" id="IPR051448">
    <property type="entry name" value="CdaR-like_regulators"/>
</dbReference>
<dbReference type="InterPro" id="IPR042070">
    <property type="entry name" value="PucR_C-HTH_sf"/>
</dbReference>
<evidence type="ECO:0000259" key="3">
    <source>
        <dbReference type="Pfam" id="PF13556"/>
    </source>
</evidence>
<dbReference type="EMBL" id="VBSB01000008">
    <property type="protein sequence ID" value="NTY60449.1"/>
    <property type="molecule type" value="Genomic_DNA"/>
</dbReference>
<feature type="domain" description="CdaR GGDEF-like" evidence="4">
    <location>
        <begin position="288"/>
        <end position="392"/>
    </location>
</feature>
<dbReference type="Pfam" id="PF07905">
    <property type="entry name" value="PucR"/>
    <property type="match status" value="1"/>
</dbReference>
<dbReference type="Gene3D" id="1.10.10.2840">
    <property type="entry name" value="PucR C-terminal helix-turn-helix domain"/>
    <property type="match status" value="1"/>
</dbReference>
<organism evidence="5 6">
    <name type="scientific">Mycolicibacterium sphagni</name>
    <dbReference type="NCBI Taxonomy" id="1786"/>
    <lineage>
        <taxon>Bacteria</taxon>
        <taxon>Bacillati</taxon>
        <taxon>Actinomycetota</taxon>
        <taxon>Actinomycetes</taxon>
        <taxon>Mycobacteriales</taxon>
        <taxon>Mycobacteriaceae</taxon>
        <taxon>Mycolicibacterium</taxon>
    </lineage>
</organism>